<organism evidence="11 12">
    <name type="scientific">Daphnia magna</name>
    <dbReference type="NCBI Taxonomy" id="35525"/>
    <lineage>
        <taxon>Eukaryota</taxon>
        <taxon>Metazoa</taxon>
        <taxon>Ecdysozoa</taxon>
        <taxon>Arthropoda</taxon>
        <taxon>Crustacea</taxon>
        <taxon>Branchiopoda</taxon>
        <taxon>Diplostraca</taxon>
        <taxon>Cladocera</taxon>
        <taxon>Anomopoda</taxon>
        <taxon>Daphniidae</taxon>
        <taxon>Daphnia</taxon>
    </lineage>
</organism>
<keyword evidence="7" id="KW-0378">Hydrolase</keyword>
<evidence type="ECO:0000256" key="5">
    <source>
        <dbReference type="ARBA" id="ARBA00011917"/>
    </source>
</evidence>
<name>A0ABR0AKV3_9CRUS</name>
<dbReference type="InterPro" id="IPR017782">
    <property type="entry name" value="Hydroxyacylglutathione_Hdrlase"/>
</dbReference>
<gene>
    <name evidence="11" type="ORF">OUZ56_014794</name>
</gene>
<evidence type="ECO:0000256" key="3">
    <source>
        <dbReference type="ARBA" id="ARBA00004963"/>
    </source>
</evidence>
<evidence type="ECO:0000259" key="10">
    <source>
        <dbReference type="SMART" id="SM00849"/>
    </source>
</evidence>
<comment type="cofactor">
    <cofactor evidence="2">
        <name>Zn(2+)</name>
        <dbReference type="ChEBI" id="CHEBI:29105"/>
    </cofactor>
</comment>
<evidence type="ECO:0000256" key="4">
    <source>
        <dbReference type="ARBA" id="ARBA00006759"/>
    </source>
</evidence>
<keyword evidence="6" id="KW-0479">Metal-binding</keyword>
<dbReference type="SMART" id="SM00849">
    <property type="entry name" value="Lactamase_B"/>
    <property type="match status" value="1"/>
</dbReference>
<comment type="pathway">
    <text evidence="3">Secondary metabolite metabolism; methylglyoxal degradation; (R)-lactate from methylglyoxal: step 2/2.</text>
</comment>
<evidence type="ECO:0000256" key="8">
    <source>
        <dbReference type="ARBA" id="ARBA00022833"/>
    </source>
</evidence>
<dbReference type="Pfam" id="PF16123">
    <property type="entry name" value="HAGH_C"/>
    <property type="match status" value="1"/>
</dbReference>
<dbReference type="EMBL" id="JAOYFB010000038">
    <property type="protein sequence ID" value="KAK4025746.1"/>
    <property type="molecule type" value="Genomic_DNA"/>
</dbReference>
<proteinExistence type="inferred from homology"/>
<evidence type="ECO:0000313" key="12">
    <source>
        <dbReference type="Proteomes" id="UP001234178"/>
    </source>
</evidence>
<protein>
    <recommendedName>
        <fullName evidence="5">hydroxyacylglutathione hydrolase</fullName>
        <ecNumber evidence="5">3.1.2.6</ecNumber>
    </recommendedName>
    <alternativeName>
        <fullName evidence="9">Glyoxalase II</fullName>
    </alternativeName>
</protein>
<dbReference type="Proteomes" id="UP001234178">
    <property type="component" value="Unassembled WGS sequence"/>
</dbReference>
<dbReference type="CDD" id="cd07723">
    <property type="entry name" value="hydroxyacylglutathione_hydrolase_MBL-fold"/>
    <property type="match status" value="1"/>
</dbReference>
<dbReference type="InterPro" id="IPR032282">
    <property type="entry name" value="HAGH_C"/>
</dbReference>
<evidence type="ECO:0000256" key="1">
    <source>
        <dbReference type="ARBA" id="ARBA00001623"/>
    </source>
</evidence>
<dbReference type="InterPro" id="IPR035680">
    <property type="entry name" value="Clx_II_MBL"/>
</dbReference>
<dbReference type="SUPFAM" id="SSF56281">
    <property type="entry name" value="Metallo-hydrolase/oxidoreductase"/>
    <property type="match status" value="1"/>
</dbReference>
<dbReference type="PANTHER" id="PTHR11935">
    <property type="entry name" value="BETA LACTAMASE DOMAIN"/>
    <property type="match status" value="1"/>
</dbReference>
<feature type="domain" description="Metallo-beta-lactamase" evidence="10">
    <location>
        <begin position="55"/>
        <end position="217"/>
    </location>
</feature>
<dbReference type="NCBIfam" id="TIGR03413">
    <property type="entry name" value="GSH_gloB"/>
    <property type="match status" value="1"/>
</dbReference>
<dbReference type="EC" id="3.1.2.6" evidence="5"/>
<evidence type="ECO:0000313" key="11">
    <source>
        <dbReference type="EMBL" id="KAK4025746.1"/>
    </source>
</evidence>
<dbReference type="PIRSF" id="PIRSF005457">
    <property type="entry name" value="Glx"/>
    <property type="match status" value="1"/>
</dbReference>
<comment type="caution">
    <text evidence="11">The sequence shown here is derived from an EMBL/GenBank/DDBJ whole genome shotgun (WGS) entry which is preliminary data.</text>
</comment>
<evidence type="ECO:0000256" key="6">
    <source>
        <dbReference type="ARBA" id="ARBA00022723"/>
    </source>
</evidence>
<accession>A0ABR0AKV3</accession>
<comment type="similarity">
    <text evidence="4">Belongs to the metallo-beta-lactamase superfamily. Glyoxalase II family.</text>
</comment>
<dbReference type="Pfam" id="PF00753">
    <property type="entry name" value="Lactamase_B"/>
    <property type="match status" value="1"/>
</dbReference>
<dbReference type="PANTHER" id="PTHR11935:SF94">
    <property type="entry name" value="TENZING NORGAY, ISOFORM C"/>
    <property type="match status" value="1"/>
</dbReference>
<keyword evidence="12" id="KW-1185">Reference proteome</keyword>
<dbReference type="Gene3D" id="3.60.15.10">
    <property type="entry name" value="Ribonuclease Z/Hydroxyacylglutathione hydrolase-like"/>
    <property type="match status" value="1"/>
</dbReference>
<dbReference type="InterPro" id="IPR001279">
    <property type="entry name" value="Metallo-B-lactamas"/>
</dbReference>
<evidence type="ECO:0000256" key="9">
    <source>
        <dbReference type="ARBA" id="ARBA00031044"/>
    </source>
</evidence>
<dbReference type="InterPro" id="IPR036866">
    <property type="entry name" value="RibonucZ/Hydroxyglut_hydro"/>
</dbReference>
<reference evidence="11 12" key="1">
    <citation type="journal article" date="2023" name="Nucleic Acids Res.">
        <title>The hologenome of Daphnia magna reveals possible DNA methylation and microbiome-mediated evolution of the host genome.</title>
        <authorList>
            <person name="Chaturvedi A."/>
            <person name="Li X."/>
            <person name="Dhandapani V."/>
            <person name="Marshall H."/>
            <person name="Kissane S."/>
            <person name="Cuenca-Cambronero M."/>
            <person name="Asole G."/>
            <person name="Calvet F."/>
            <person name="Ruiz-Romero M."/>
            <person name="Marangio P."/>
            <person name="Guigo R."/>
            <person name="Rago D."/>
            <person name="Mirbahai L."/>
            <person name="Eastwood N."/>
            <person name="Colbourne J.K."/>
            <person name="Zhou J."/>
            <person name="Mallon E."/>
            <person name="Orsini L."/>
        </authorList>
    </citation>
    <scope>NUCLEOTIDE SEQUENCE [LARGE SCALE GENOMIC DNA]</scope>
    <source>
        <strain evidence="11">LRV0_1</strain>
    </source>
</reference>
<sequence length="303" mass="33742">MNTLVRLLPESFLQALTSAYFRFSAWRAFGSGNHSQLKTCVDLKMKVHIIPALQDNYMYLLIDESSNEAAVVDPVNPSKVIEMANQENVKLTTVLTTHHHWDHAGGNEELVKLVPGLAVYGGDDRIGALNKKVSHGDKLQVGNLEIQCLFTPCHTSGHICYYLPPSSVNGQAAVFTGDTLFQGGCGRFFEGTADQMYHALIDVLGGLPDDTLVYCGHEYSLQNLAFGLHVEPNNESVVKRISWAKEQRAKSEPTVPSLLSEEKLFNPFMRVNELTVQRHAKQNDPIETMKILRTEKDSFKANI</sequence>
<comment type="catalytic activity">
    <reaction evidence="1">
        <text>an S-(2-hydroxyacyl)glutathione + H2O = a 2-hydroxy carboxylate + glutathione + H(+)</text>
        <dbReference type="Rhea" id="RHEA:21864"/>
        <dbReference type="ChEBI" id="CHEBI:15377"/>
        <dbReference type="ChEBI" id="CHEBI:15378"/>
        <dbReference type="ChEBI" id="CHEBI:57925"/>
        <dbReference type="ChEBI" id="CHEBI:58896"/>
        <dbReference type="ChEBI" id="CHEBI:71261"/>
        <dbReference type="EC" id="3.1.2.6"/>
    </reaction>
</comment>
<keyword evidence="8" id="KW-0862">Zinc</keyword>
<dbReference type="HAMAP" id="MF_01374">
    <property type="entry name" value="Glyoxalase_2"/>
    <property type="match status" value="1"/>
</dbReference>
<evidence type="ECO:0000256" key="7">
    <source>
        <dbReference type="ARBA" id="ARBA00022801"/>
    </source>
</evidence>
<evidence type="ECO:0000256" key="2">
    <source>
        <dbReference type="ARBA" id="ARBA00001947"/>
    </source>
</evidence>